<dbReference type="InterPro" id="IPR003362">
    <property type="entry name" value="Bact_transf"/>
</dbReference>
<evidence type="ECO:0000313" key="3">
    <source>
        <dbReference type="Proteomes" id="UP000449193"/>
    </source>
</evidence>
<dbReference type="GO" id="GO:0016740">
    <property type="term" value="F:transferase activity"/>
    <property type="evidence" value="ECO:0007669"/>
    <property type="project" value="UniProtKB-KW"/>
</dbReference>
<evidence type="ECO:0000259" key="1">
    <source>
        <dbReference type="Pfam" id="PF02397"/>
    </source>
</evidence>
<evidence type="ECO:0000313" key="2">
    <source>
        <dbReference type="EMBL" id="MTS53075.1"/>
    </source>
</evidence>
<keyword evidence="2" id="KW-0808">Transferase</keyword>
<organism evidence="2 3">
    <name type="scientific">Ruthenibacterium lactatiformans</name>
    <dbReference type="NCBI Taxonomy" id="1550024"/>
    <lineage>
        <taxon>Bacteria</taxon>
        <taxon>Bacillati</taxon>
        <taxon>Bacillota</taxon>
        <taxon>Clostridia</taxon>
        <taxon>Eubacteriales</taxon>
        <taxon>Oscillospiraceae</taxon>
        <taxon>Ruthenibacterium</taxon>
    </lineage>
</organism>
<proteinExistence type="predicted"/>
<gene>
    <name evidence="2" type="ORF">GMD52_16285</name>
</gene>
<comment type="caution">
    <text evidence="2">The sequence shown here is derived from an EMBL/GenBank/DDBJ whole genome shotgun (WGS) entry which is preliminary data.</text>
</comment>
<accession>A0A6I3QBG2</accession>
<feature type="non-terminal residue" evidence="2">
    <location>
        <position position="1"/>
    </location>
</feature>
<name>A0A6I3QBG2_9FIRM</name>
<dbReference type="Proteomes" id="UP000449193">
    <property type="component" value="Unassembled WGS sequence"/>
</dbReference>
<dbReference type="AlphaFoldDB" id="A0A6I3QBG2"/>
<dbReference type="Pfam" id="PF02397">
    <property type="entry name" value="Bac_transf"/>
    <property type="match status" value="1"/>
</dbReference>
<protein>
    <submittedName>
        <fullName evidence="2">Sugar transferase</fullName>
    </submittedName>
</protein>
<reference evidence="2 3" key="1">
    <citation type="journal article" date="2019" name="Nat. Med.">
        <title>A library of human gut bacterial isolates paired with longitudinal multiomics data enables mechanistic microbiome research.</title>
        <authorList>
            <person name="Poyet M."/>
            <person name="Groussin M."/>
            <person name="Gibbons S.M."/>
            <person name="Avila-Pacheco J."/>
            <person name="Jiang X."/>
            <person name="Kearney S.M."/>
            <person name="Perrotta A.R."/>
            <person name="Berdy B."/>
            <person name="Zhao S."/>
            <person name="Lieberman T.D."/>
            <person name="Swanson P.K."/>
            <person name="Smith M."/>
            <person name="Roesemann S."/>
            <person name="Alexander J.E."/>
            <person name="Rich S.A."/>
            <person name="Livny J."/>
            <person name="Vlamakis H."/>
            <person name="Clish C."/>
            <person name="Bullock K."/>
            <person name="Deik A."/>
            <person name="Scott J."/>
            <person name="Pierce K.A."/>
            <person name="Xavier R.J."/>
            <person name="Alm E.J."/>
        </authorList>
    </citation>
    <scope>NUCLEOTIDE SEQUENCE [LARGE SCALE GENOMIC DNA]</scope>
    <source>
        <strain evidence="2 3">BIOML-A7</strain>
    </source>
</reference>
<sequence length="74" mass="8309">TGYAQVYGKYNTTPYDKLQMDLMYIAHPSIIEDLKIIFATVKILFMPESTEGIAEGATTALGHEKTNHNDRMTV</sequence>
<dbReference type="RefSeq" id="WP_173022275.1">
    <property type="nucleotide sequence ID" value="NZ_WMZL01000040.1"/>
</dbReference>
<dbReference type="EMBL" id="WMZR01000033">
    <property type="protein sequence ID" value="MTS53075.1"/>
    <property type="molecule type" value="Genomic_DNA"/>
</dbReference>
<feature type="domain" description="Bacterial sugar transferase" evidence="1">
    <location>
        <begin position="1"/>
        <end position="45"/>
    </location>
</feature>